<reference evidence="1" key="1">
    <citation type="journal article" date="2018" name="Genome Biol.">
        <title>SKESA: strategic k-mer extension for scrupulous assemblies.</title>
        <authorList>
            <person name="Souvorov A."/>
            <person name="Agarwala R."/>
            <person name="Lipman D.J."/>
        </authorList>
    </citation>
    <scope>NUCLEOTIDE SEQUENCE</scope>
    <source>
        <strain evidence="1">R404</strain>
    </source>
</reference>
<reference evidence="1" key="2">
    <citation type="submission" date="2020-11" db="EMBL/GenBank/DDBJ databases">
        <authorList>
            <consortium name="NCBI Pathogen Detection Project"/>
        </authorList>
    </citation>
    <scope>NUCLEOTIDE SEQUENCE</scope>
    <source>
        <strain evidence="1">R404</strain>
    </source>
</reference>
<dbReference type="EMBL" id="DACSEO010000046">
    <property type="protein sequence ID" value="HAT1682865.1"/>
    <property type="molecule type" value="Genomic_DNA"/>
</dbReference>
<organism evidence="1 2">
    <name type="scientific">Klebsiella oxytoca</name>
    <dbReference type="NCBI Taxonomy" id="571"/>
    <lineage>
        <taxon>Bacteria</taxon>
        <taxon>Pseudomonadati</taxon>
        <taxon>Pseudomonadota</taxon>
        <taxon>Gammaproteobacteria</taxon>
        <taxon>Enterobacterales</taxon>
        <taxon>Enterobacteriaceae</taxon>
        <taxon>Klebsiella/Raoultella group</taxon>
        <taxon>Klebsiella</taxon>
    </lineage>
</organism>
<name>A0AAN5REQ0_KLEOX</name>
<proteinExistence type="predicted"/>
<sequence length="325" mass="35185">MKPAATTLLILSMAIPKISIADNLNRTHSSAIVLYGHSFLSNKQFAMSLSRETNLNVFDYARGGSSSQEAAFISGGEAGLFSPQGGVIPATGSVVMVPHGVMSEEGALWPGFYSPVIFSGVRGVLSSKKISGEVKYIFKRDNPGQEIQVTNAIRAFPVNMTRVNSGTEKAGAVMSKQVRKIFIIWAGRNTARGNISYIIRDIKSIASTAGANDKYIVMPEFPYSNEVTGSQARTNINKLNEEIKNSFPENYCVVNGLDALQNFSSNYNKNNIEDLKDISKGVTPSTLRMDSLHPSDSVNNGASISGVDINAKFIADCLRDKGWIK</sequence>
<gene>
    <name evidence="1" type="ORF">I8Y21_003572</name>
</gene>
<accession>A0AAN5REQ0</accession>
<dbReference type="Proteomes" id="UP000856143">
    <property type="component" value="Unassembled WGS sequence"/>
</dbReference>
<evidence type="ECO:0000313" key="1">
    <source>
        <dbReference type="EMBL" id="HAT1682865.1"/>
    </source>
</evidence>
<comment type="caution">
    <text evidence="1">The sequence shown here is derived from an EMBL/GenBank/DDBJ whole genome shotgun (WGS) entry which is preliminary data.</text>
</comment>
<protein>
    <submittedName>
        <fullName evidence="1">Uncharacterized protein</fullName>
    </submittedName>
</protein>
<evidence type="ECO:0000313" key="2">
    <source>
        <dbReference type="Proteomes" id="UP000856143"/>
    </source>
</evidence>
<dbReference type="AlphaFoldDB" id="A0AAN5REQ0"/>